<feature type="region of interest" description="Disordered" evidence="1">
    <location>
        <begin position="60"/>
        <end position="108"/>
    </location>
</feature>
<evidence type="ECO:0000313" key="3">
    <source>
        <dbReference type="Proteomes" id="UP001430953"/>
    </source>
</evidence>
<dbReference type="Proteomes" id="UP001430953">
    <property type="component" value="Unassembled WGS sequence"/>
</dbReference>
<dbReference type="EMBL" id="JADYXP020000007">
    <property type="protein sequence ID" value="KAL0120898.1"/>
    <property type="molecule type" value="Genomic_DNA"/>
</dbReference>
<gene>
    <name evidence="2" type="ORF">PUN28_008528</name>
</gene>
<dbReference type="AlphaFoldDB" id="A0AAW2FYP2"/>
<feature type="compositionally biased region" description="Basic and acidic residues" evidence="1">
    <location>
        <begin position="60"/>
        <end position="75"/>
    </location>
</feature>
<keyword evidence="3" id="KW-1185">Reference proteome</keyword>
<comment type="caution">
    <text evidence="2">The sequence shown here is derived from an EMBL/GenBank/DDBJ whole genome shotgun (WGS) entry which is preliminary data.</text>
</comment>
<evidence type="ECO:0000313" key="2">
    <source>
        <dbReference type="EMBL" id="KAL0120898.1"/>
    </source>
</evidence>
<sequence>MHPSVPALALNRAPSHHRLACIPTPKAGGWHVAHYVICPLDQSTGGAHFFPALKKKEERAKEIEKRKRAHEKDGKSAGGCVPERDADGGGQAARGGRKKRAVRHYPRSPPLLFFFKRARGRGKGRQ</sequence>
<protein>
    <submittedName>
        <fullName evidence="2">Uncharacterized protein</fullName>
    </submittedName>
</protein>
<name>A0AAW2FYP2_9HYME</name>
<accession>A0AAW2FYP2</accession>
<feature type="compositionally biased region" description="Basic residues" evidence="1">
    <location>
        <begin position="95"/>
        <end position="106"/>
    </location>
</feature>
<organism evidence="2 3">
    <name type="scientific">Cardiocondyla obscurior</name>
    <dbReference type="NCBI Taxonomy" id="286306"/>
    <lineage>
        <taxon>Eukaryota</taxon>
        <taxon>Metazoa</taxon>
        <taxon>Ecdysozoa</taxon>
        <taxon>Arthropoda</taxon>
        <taxon>Hexapoda</taxon>
        <taxon>Insecta</taxon>
        <taxon>Pterygota</taxon>
        <taxon>Neoptera</taxon>
        <taxon>Endopterygota</taxon>
        <taxon>Hymenoptera</taxon>
        <taxon>Apocrita</taxon>
        <taxon>Aculeata</taxon>
        <taxon>Formicoidea</taxon>
        <taxon>Formicidae</taxon>
        <taxon>Myrmicinae</taxon>
        <taxon>Cardiocondyla</taxon>
    </lineage>
</organism>
<proteinExistence type="predicted"/>
<reference evidence="2 3" key="1">
    <citation type="submission" date="2023-03" db="EMBL/GenBank/DDBJ databases">
        <title>High recombination rates correlate with genetic variation in Cardiocondyla obscurior ants.</title>
        <authorList>
            <person name="Errbii M."/>
        </authorList>
    </citation>
    <scope>NUCLEOTIDE SEQUENCE [LARGE SCALE GENOMIC DNA]</scope>
    <source>
        <strain evidence="2">Alpha-2009</strain>
        <tissue evidence="2">Whole body</tissue>
    </source>
</reference>
<evidence type="ECO:0000256" key="1">
    <source>
        <dbReference type="SAM" id="MobiDB-lite"/>
    </source>
</evidence>